<dbReference type="InterPro" id="IPR008913">
    <property type="entry name" value="Znf_CHY"/>
</dbReference>
<feature type="compositionally biased region" description="Basic residues" evidence="5">
    <location>
        <begin position="1"/>
        <end position="17"/>
    </location>
</feature>
<dbReference type="OrthoDB" id="10253329at2759"/>
<organism evidence="7 8">
    <name type="scientific">Glonium stellatum</name>
    <dbReference type="NCBI Taxonomy" id="574774"/>
    <lineage>
        <taxon>Eukaryota</taxon>
        <taxon>Fungi</taxon>
        <taxon>Dikarya</taxon>
        <taxon>Ascomycota</taxon>
        <taxon>Pezizomycotina</taxon>
        <taxon>Dothideomycetes</taxon>
        <taxon>Pleosporomycetidae</taxon>
        <taxon>Gloniales</taxon>
        <taxon>Gloniaceae</taxon>
        <taxon>Glonium</taxon>
    </lineage>
</organism>
<feature type="region of interest" description="Disordered" evidence="5">
    <location>
        <begin position="1"/>
        <end position="35"/>
    </location>
</feature>
<dbReference type="InterPro" id="IPR037274">
    <property type="entry name" value="Znf_CHY_sf"/>
</dbReference>
<evidence type="ECO:0000256" key="3">
    <source>
        <dbReference type="ARBA" id="ARBA00022833"/>
    </source>
</evidence>
<reference evidence="7 8" key="1">
    <citation type="journal article" date="2016" name="Nat. Commun.">
        <title>Ectomycorrhizal ecology is imprinted in the genome of the dominant symbiotic fungus Cenococcum geophilum.</title>
        <authorList>
            <consortium name="DOE Joint Genome Institute"/>
            <person name="Peter M."/>
            <person name="Kohler A."/>
            <person name="Ohm R.A."/>
            <person name="Kuo A."/>
            <person name="Krutzmann J."/>
            <person name="Morin E."/>
            <person name="Arend M."/>
            <person name="Barry K.W."/>
            <person name="Binder M."/>
            <person name="Choi C."/>
            <person name="Clum A."/>
            <person name="Copeland A."/>
            <person name="Grisel N."/>
            <person name="Haridas S."/>
            <person name="Kipfer T."/>
            <person name="LaButti K."/>
            <person name="Lindquist E."/>
            <person name="Lipzen A."/>
            <person name="Maire R."/>
            <person name="Meier B."/>
            <person name="Mihaltcheva S."/>
            <person name="Molinier V."/>
            <person name="Murat C."/>
            <person name="Poggeler S."/>
            <person name="Quandt C.A."/>
            <person name="Sperisen C."/>
            <person name="Tritt A."/>
            <person name="Tisserant E."/>
            <person name="Crous P.W."/>
            <person name="Henrissat B."/>
            <person name="Nehls U."/>
            <person name="Egli S."/>
            <person name="Spatafora J.W."/>
            <person name="Grigoriev I.V."/>
            <person name="Martin F.M."/>
        </authorList>
    </citation>
    <scope>NUCLEOTIDE SEQUENCE [LARGE SCALE GENOMIC DNA]</scope>
    <source>
        <strain evidence="7 8">CBS 207.34</strain>
    </source>
</reference>
<dbReference type="Pfam" id="PF05495">
    <property type="entry name" value="zf-CHY"/>
    <property type="match status" value="1"/>
</dbReference>
<protein>
    <recommendedName>
        <fullName evidence="6">CHY-type domain-containing protein</fullName>
    </recommendedName>
</protein>
<feature type="compositionally biased region" description="Basic and acidic residues" evidence="5">
    <location>
        <begin position="705"/>
        <end position="714"/>
    </location>
</feature>
<feature type="compositionally biased region" description="Polar residues" evidence="5">
    <location>
        <begin position="360"/>
        <end position="375"/>
    </location>
</feature>
<evidence type="ECO:0000313" key="8">
    <source>
        <dbReference type="Proteomes" id="UP000250140"/>
    </source>
</evidence>
<feature type="compositionally biased region" description="Acidic residues" evidence="5">
    <location>
        <begin position="399"/>
        <end position="427"/>
    </location>
</feature>
<proteinExistence type="predicted"/>
<feature type="region of interest" description="Disordered" evidence="5">
    <location>
        <begin position="700"/>
        <end position="729"/>
    </location>
</feature>
<name>A0A8E2JRW0_9PEZI</name>
<keyword evidence="1" id="KW-0479">Metal-binding</keyword>
<evidence type="ECO:0000256" key="2">
    <source>
        <dbReference type="ARBA" id="ARBA00022771"/>
    </source>
</evidence>
<evidence type="ECO:0000313" key="7">
    <source>
        <dbReference type="EMBL" id="OCL07203.1"/>
    </source>
</evidence>
<keyword evidence="3" id="KW-0862">Zinc</keyword>
<dbReference type="GO" id="GO:0008270">
    <property type="term" value="F:zinc ion binding"/>
    <property type="evidence" value="ECO:0007669"/>
    <property type="project" value="UniProtKB-KW"/>
</dbReference>
<dbReference type="Proteomes" id="UP000250140">
    <property type="component" value="Unassembled WGS sequence"/>
</dbReference>
<gene>
    <name evidence="7" type="ORF">AOQ84DRAFT_342149</name>
</gene>
<dbReference type="SUPFAM" id="SSF161219">
    <property type="entry name" value="CHY zinc finger-like"/>
    <property type="match status" value="1"/>
</dbReference>
<feature type="region of interest" description="Disordered" evidence="5">
    <location>
        <begin position="352"/>
        <end position="440"/>
    </location>
</feature>
<feature type="compositionally biased region" description="Polar residues" evidence="5">
    <location>
        <begin position="218"/>
        <end position="229"/>
    </location>
</feature>
<feature type="region of interest" description="Disordered" evidence="5">
    <location>
        <begin position="204"/>
        <end position="246"/>
    </location>
</feature>
<dbReference type="AlphaFoldDB" id="A0A8E2JRW0"/>
<feature type="compositionally biased region" description="Basic and acidic residues" evidence="5">
    <location>
        <begin position="230"/>
        <end position="243"/>
    </location>
</feature>
<evidence type="ECO:0000259" key="6">
    <source>
        <dbReference type="PROSITE" id="PS51266"/>
    </source>
</evidence>
<keyword evidence="2 4" id="KW-0863">Zinc-finger</keyword>
<feature type="compositionally biased region" description="Polar residues" evidence="5">
    <location>
        <begin position="22"/>
        <end position="35"/>
    </location>
</feature>
<accession>A0A8E2JRW0</accession>
<sequence length="729" mass="81380">MQHAQRRSRPSRVHHRSVVTDAPSSRQVPQDTTAAGSQFVAPAVDTARIAHRPIPPAQIDDPRGFQLSQIRRRFSPREQDDSNGTVLTFQMRPSDPDFPFDIDALDCLLRVPFDYPESGKPSLTVNNPNMERGYQINVERGFDTIVANARASTLLNHMNALDKQLETLLVAQKADTIKIVPNFRKQEKPLSELAPKNELPYLSATAAESPPSPSNTPVTYSGEQKAQAQSRREAETRQLESRLGRLPKFTKSKDGLEYTVPIEPRKRSELPEDLKAISTINLIVPTLYNLEKCRIELNGVDGEAKMNVEKAFQERALHYPQLTLTNHINYLSQNMLTMAASKENTKLEITRNVPQPQPQPTEAQGLSNPSLSSGRSALPPYEVPDRAHIVTIPRPPEWDTADNDVEDTDDSSESYTDESCEEEEEGEAGASDKKPQNTISASTPERGILVSFPQMELYGIELLELVTISITIKCDRCKDTMDVANIKDAGKLDGLGTRSGTRAEICKKCAIPLGIGFRANLMHTNSVRAGYLDLDGCTVVDLLPSVFVPTCSECSTPYPAAGVVSVRGETSAAYCRECHRKMTFRIPEVKFLLVSASAVRASRAPVKRKPAEKLGIVAGTELPERGRCTHYKKSYRWFRFSCCNKVFPCDRCHDQAIDHPIEHANRMICGFCSREQNYRPKDCGLCHAWLTVRPGKGFWEGGQGTRDKTRMSRKDPRKYKRQAGTNRTT</sequence>
<evidence type="ECO:0000256" key="1">
    <source>
        <dbReference type="ARBA" id="ARBA00022723"/>
    </source>
</evidence>
<keyword evidence="8" id="KW-1185">Reference proteome</keyword>
<evidence type="ECO:0000256" key="5">
    <source>
        <dbReference type="SAM" id="MobiDB-lite"/>
    </source>
</evidence>
<feature type="domain" description="CHY-type" evidence="6">
    <location>
        <begin position="621"/>
        <end position="688"/>
    </location>
</feature>
<evidence type="ECO:0000256" key="4">
    <source>
        <dbReference type="PROSITE-ProRule" id="PRU00601"/>
    </source>
</evidence>
<dbReference type="EMBL" id="KV749917">
    <property type="protein sequence ID" value="OCL07203.1"/>
    <property type="molecule type" value="Genomic_DNA"/>
</dbReference>
<dbReference type="PROSITE" id="PS51266">
    <property type="entry name" value="ZF_CHY"/>
    <property type="match status" value="1"/>
</dbReference>